<dbReference type="GO" id="GO:0006730">
    <property type="term" value="P:one-carbon metabolic process"/>
    <property type="evidence" value="ECO:0007669"/>
    <property type="project" value="TreeGrafter"/>
</dbReference>
<feature type="non-terminal residue" evidence="2">
    <location>
        <position position="1"/>
    </location>
</feature>
<dbReference type="Pfam" id="PF00194">
    <property type="entry name" value="Carb_anhydrase"/>
    <property type="match status" value="1"/>
</dbReference>
<dbReference type="GO" id="GO:0004089">
    <property type="term" value="F:carbonate dehydratase activity"/>
    <property type="evidence" value="ECO:0007669"/>
    <property type="project" value="InterPro"/>
</dbReference>
<feature type="domain" description="Alpha-carbonic anhydrase" evidence="1">
    <location>
        <begin position="1"/>
        <end position="100"/>
    </location>
</feature>
<organism evidence="2 3">
    <name type="scientific">Taxus chinensis</name>
    <name type="common">Chinese yew</name>
    <name type="synonym">Taxus wallichiana var. chinensis</name>
    <dbReference type="NCBI Taxonomy" id="29808"/>
    <lineage>
        <taxon>Eukaryota</taxon>
        <taxon>Viridiplantae</taxon>
        <taxon>Streptophyta</taxon>
        <taxon>Embryophyta</taxon>
        <taxon>Tracheophyta</taxon>
        <taxon>Spermatophyta</taxon>
        <taxon>Pinopsida</taxon>
        <taxon>Pinidae</taxon>
        <taxon>Conifers II</taxon>
        <taxon>Cupressales</taxon>
        <taxon>Taxaceae</taxon>
        <taxon>Taxus</taxon>
    </lineage>
</organism>
<dbReference type="CDD" id="cd03124">
    <property type="entry name" value="alpha_CA_prokaryotic_like"/>
    <property type="match status" value="1"/>
</dbReference>
<reference evidence="2 3" key="1">
    <citation type="journal article" date="2021" name="Nat. Plants">
        <title>The Taxus genome provides insights into paclitaxel biosynthesis.</title>
        <authorList>
            <person name="Xiong X."/>
            <person name="Gou J."/>
            <person name="Liao Q."/>
            <person name="Li Y."/>
            <person name="Zhou Q."/>
            <person name="Bi G."/>
            <person name="Li C."/>
            <person name="Du R."/>
            <person name="Wang X."/>
            <person name="Sun T."/>
            <person name="Guo L."/>
            <person name="Liang H."/>
            <person name="Lu P."/>
            <person name="Wu Y."/>
            <person name="Zhang Z."/>
            <person name="Ro D.K."/>
            <person name="Shang Y."/>
            <person name="Huang S."/>
            <person name="Yan J."/>
        </authorList>
    </citation>
    <scope>NUCLEOTIDE SEQUENCE [LARGE SCALE GENOMIC DNA]</scope>
    <source>
        <strain evidence="2">Ta-2019</strain>
    </source>
</reference>
<dbReference type="SUPFAM" id="SSF51069">
    <property type="entry name" value="Carbonic anhydrase"/>
    <property type="match status" value="1"/>
</dbReference>
<dbReference type="InterPro" id="IPR041891">
    <property type="entry name" value="Alpha_CA_prokaryot-like"/>
</dbReference>
<dbReference type="InterPro" id="IPR036398">
    <property type="entry name" value="CA_dom_sf"/>
</dbReference>
<accession>A0AA38GD73</accession>
<proteinExistence type="predicted"/>
<dbReference type="EMBL" id="JAHRHJ020000004">
    <property type="protein sequence ID" value="KAH9319793.1"/>
    <property type="molecule type" value="Genomic_DNA"/>
</dbReference>
<evidence type="ECO:0000259" key="1">
    <source>
        <dbReference type="PROSITE" id="PS51144"/>
    </source>
</evidence>
<dbReference type="AlphaFoldDB" id="A0AA38GD73"/>
<sequence length="100" mass="11139">MVHQSSDNTAVIAILYWIGAADPFLATLDEYIKELAWKSETTVDSVDANKIGIGSDASYYRYNGSLTTPPYTEPVQWTVIAQLRTASQEQVNNLRAALNW</sequence>
<name>A0AA38GD73_TAXCH</name>
<evidence type="ECO:0000313" key="3">
    <source>
        <dbReference type="Proteomes" id="UP000824469"/>
    </source>
</evidence>
<dbReference type="PANTHER" id="PTHR18952">
    <property type="entry name" value="CARBONIC ANHYDRASE"/>
    <property type="match status" value="1"/>
</dbReference>
<dbReference type="PANTHER" id="PTHR18952:SF253">
    <property type="entry name" value="OS08G0470200 PROTEIN"/>
    <property type="match status" value="1"/>
</dbReference>
<dbReference type="OMA" id="CTEDIAW"/>
<keyword evidence="3" id="KW-1185">Reference proteome</keyword>
<evidence type="ECO:0000313" key="2">
    <source>
        <dbReference type="EMBL" id="KAH9319793.1"/>
    </source>
</evidence>
<dbReference type="Gene3D" id="3.10.200.10">
    <property type="entry name" value="Alpha carbonic anhydrase"/>
    <property type="match status" value="1"/>
</dbReference>
<dbReference type="PROSITE" id="PS51144">
    <property type="entry name" value="ALPHA_CA_2"/>
    <property type="match status" value="1"/>
</dbReference>
<gene>
    <name evidence="2" type="ORF">KI387_021562</name>
</gene>
<dbReference type="GO" id="GO:0008270">
    <property type="term" value="F:zinc ion binding"/>
    <property type="evidence" value="ECO:0007669"/>
    <property type="project" value="InterPro"/>
</dbReference>
<dbReference type="Proteomes" id="UP000824469">
    <property type="component" value="Unassembled WGS sequence"/>
</dbReference>
<protein>
    <recommendedName>
        <fullName evidence="1">Alpha-carbonic anhydrase domain-containing protein</fullName>
    </recommendedName>
</protein>
<comment type="caution">
    <text evidence="2">The sequence shown here is derived from an EMBL/GenBank/DDBJ whole genome shotgun (WGS) entry which is preliminary data.</text>
</comment>
<dbReference type="InterPro" id="IPR023561">
    <property type="entry name" value="Carbonic_anhydrase_a-class"/>
</dbReference>
<dbReference type="InterPro" id="IPR001148">
    <property type="entry name" value="CA_dom"/>
</dbReference>